<name>A0A0D8BMP1_9ACTN</name>
<feature type="region of interest" description="Disordered" evidence="6">
    <location>
        <begin position="164"/>
        <end position="194"/>
    </location>
</feature>
<dbReference type="InterPro" id="IPR007627">
    <property type="entry name" value="RNA_pol_sigma70_r2"/>
</dbReference>
<dbReference type="InterPro" id="IPR039425">
    <property type="entry name" value="RNA_pol_sigma-70-like"/>
</dbReference>
<dbReference type="GO" id="GO:0003677">
    <property type="term" value="F:DNA binding"/>
    <property type="evidence" value="ECO:0007669"/>
    <property type="project" value="UniProtKB-KW"/>
</dbReference>
<dbReference type="AlphaFoldDB" id="A0A0D8BMP1"/>
<evidence type="ECO:0000256" key="2">
    <source>
        <dbReference type="ARBA" id="ARBA00023015"/>
    </source>
</evidence>
<dbReference type="Gene3D" id="1.10.1740.10">
    <property type="match status" value="1"/>
</dbReference>
<dbReference type="EMBL" id="JYFN01000002">
    <property type="protein sequence ID" value="KJE25259.1"/>
    <property type="molecule type" value="Genomic_DNA"/>
</dbReference>
<feature type="compositionally biased region" description="Basic and acidic residues" evidence="6">
    <location>
        <begin position="180"/>
        <end position="194"/>
    </location>
</feature>
<evidence type="ECO:0000313" key="10">
    <source>
        <dbReference type="Proteomes" id="UP000032545"/>
    </source>
</evidence>
<feature type="domain" description="RNA polymerase sigma factor 70 region 4 type 2" evidence="8">
    <location>
        <begin position="107"/>
        <end position="157"/>
    </location>
</feature>
<dbReference type="GO" id="GO:0016987">
    <property type="term" value="F:sigma factor activity"/>
    <property type="evidence" value="ECO:0007669"/>
    <property type="project" value="UniProtKB-KW"/>
</dbReference>
<evidence type="ECO:0000256" key="5">
    <source>
        <dbReference type="ARBA" id="ARBA00023163"/>
    </source>
</evidence>
<dbReference type="SUPFAM" id="SSF88659">
    <property type="entry name" value="Sigma3 and sigma4 domains of RNA polymerase sigma factors"/>
    <property type="match status" value="1"/>
</dbReference>
<keyword evidence="4" id="KW-0238">DNA-binding</keyword>
<dbReference type="InterPro" id="IPR013249">
    <property type="entry name" value="RNA_pol_sigma70_r4_t2"/>
</dbReference>
<evidence type="ECO:0000256" key="4">
    <source>
        <dbReference type="ARBA" id="ARBA00023125"/>
    </source>
</evidence>
<evidence type="ECO:0000259" key="8">
    <source>
        <dbReference type="Pfam" id="PF08281"/>
    </source>
</evidence>
<evidence type="ECO:0000256" key="3">
    <source>
        <dbReference type="ARBA" id="ARBA00023082"/>
    </source>
</evidence>
<dbReference type="PANTHER" id="PTHR43133:SF50">
    <property type="entry name" value="ECF RNA POLYMERASE SIGMA FACTOR SIGM"/>
    <property type="match status" value="1"/>
</dbReference>
<dbReference type="Pfam" id="PF04542">
    <property type="entry name" value="Sigma70_r2"/>
    <property type="match status" value="1"/>
</dbReference>
<evidence type="ECO:0000313" key="9">
    <source>
        <dbReference type="EMBL" id="KJE25259.1"/>
    </source>
</evidence>
<dbReference type="NCBIfam" id="TIGR02937">
    <property type="entry name" value="sigma70-ECF"/>
    <property type="match status" value="1"/>
</dbReference>
<keyword evidence="10" id="KW-1185">Reference proteome</keyword>
<dbReference type="PATRIC" id="fig|1502723.3.peg.437"/>
<keyword evidence="5" id="KW-0804">Transcription</keyword>
<dbReference type="InterPro" id="IPR014284">
    <property type="entry name" value="RNA_pol_sigma-70_dom"/>
</dbReference>
<protein>
    <submittedName>
        <fullName evidence="9">RNA polymerase sigma-70 factor, sigma-E family</fullName>
    </submittedName>
</protein>
<dbReference type="Proteomes" id="UP000032545">
    <property type="component" value="Unassembled WGS sequence"/>
</dbReference>
<dbReference type="NCBIfam" id="TIGR02983">
    <property type="entry name" value="SigE-fam_strep"/>
    <property type="match status" value="1"/>
</dbReference>
<feature type="domain" description="RNA polymerase sigma-70 region 2" evidence="7">
    <location>
        <begin position="20"/>
        <end position="81"/>
    </location>
</feature>
<dbReference type="InterPro" id="IPR036388">
    <property type="entry name" value="WH-like_DNA-bd_sf"/>
</dbReference>
<accession>A0A0D8BMP1</accession>
<comment type="similarity">
    <text evidence="1">Belongs to the sigma-70 factor family. ECF subfamily.</text>
</comment>
<keyword evidence="3" id="KW-0731">Sigma factor</keyword>
<dbReference type="InterPro" id="IPR014325">
    <property type="entry name" value="RNA_pol_sigma-E_actinobac"/>
</dbReference>
<dbReference type="Gene3D" id="1.10.10.10">
    <property type="entry name" value="Winged helix-like DNA-binding domain superfamily/Winged helix DNA-binding domain"/>
    <property type="match status" value="1"/>
</dbReference>
<evidence type="ECO:0000259" key="7">
    <source>
        <dbReference type="Pfam" id="PF04542"/>
    </source>
</evidence>
<dbReference type="CDD" id="cd06171">
    <property type="entry name" value="Sigma70_r4"/>
    <property type="match status" value="1"/>
</dbReference>
<dbReference type="RefSeq" id="WP_044883302.1">
    <property type="nucleotide sequence ID" value="NZ_JYFN01000002.1"/>
</dbReference>
<dbReference type="PANTHER" id="PTHR43133">
    <property type="entry name" value="RNA POLYMERASE ECF-TYPE SIGMA FACTO"/>
    <property type="match status" value="1"/>
</dbReference>
<dbReference type="InterPro" id="IPR013325">
    <property type="entry name" value="RNA_pol_sigma_r2"/>
</dbReference>
<dbReference type="Pfam" id="PF08281">
    <property type="entry name" value="Sigma70_r4_2"/>
    <property type="match status" value="1"/>
</dbReference>
<comment type="caution">
    <text evidence="9">The sequence shown here is derived from an EMBL/GenBank/DDBJ whole genome shotgun (WGS) entry which is preliminary data.</text>
</comment>
<evidence type="ECO:0000256" key="6">
    <source>
        <dbReference type="SAM" id="MobiDB-lite"/>
    </source>
</evidence>
<dbReference type="OrthoDB" id="3686693at2"/>
<keyword evidence="2" id="KW-0805">Transcription regulation</keyword>
<reference evidence="9 10" key="2">
    <citation type="journal article" date="2016" name="Genome Announc.">
        <title>Permanent Draft Genome Sequences for Two Variants of Frankia sp. Strain CpI1, the First Frankia Strain Isolated from Root Nodules of Comptonia peregrina.</title>
        <authorList>
            <person name="Oshone R."/>
            <person name="Hurst S.G.IV."/>
            <person name="Abebe-Akele F."/>
            <person name="Simpson S."/>
            <person name="Morris K."/>
            <person name="Thomas W.K."/>
            <person name="Tisa L.S."/>
        </authorList>
    </citation>
    <scope>NUCLEOTIDE SEQUENCE [LARGE SCALE GENOMIC DNA]</scope>
    <source>
        <strain evidence="10">CpI1-S</strain>
    </source>
</reference>
<organism evidence="9 10">
    <name type="scientific">Frankia torreyi</name>
    <dbReference type="NCBI Taxonomy" id="1856"/>
    <lineage>
        <taxon>Bacteria</taxon>
        <taxon>Bacillati</taxon>
        <taxon>Actinomycetota</taxon>
        <taxon>Actinomycetes</taxon>
        <taxon>Frankiales</taxon>
        <taxon>Frankiaceae</taxon>
        <taxon>Frankia</taxon>
    </lineage>
</organism>
<sequence length="194" mass="21132">MRTGEGDDGGFTAYFTPRAGELLRFAYLLTGDAGEAEDLTQTTLTRVFVVWPRVRGHDRPDAYARRVMVNANTHRFRRRVRHVLVDVPPERAEPSAQLAAVEDRAGLAAALAMLPSRQRAVVVLRYCEDLSEAAVAALLRCSVGTVKSQAAKGLAKLRIHPAIADPAAPPAPSQVRPPVGRRDRTPLAPRKEAP</sequence>
<reference evidence="10" key="1">
    <citation type="submission" date="2015-02" db="EMBL/GenBank/DDBJ databases">
        <title>Draft Genome of Frankia sp. CpI1-S.</title>
        <authorList>
            <person name="Oshone R.T."/>
            <person name="Ngom M."/>
            <person name="Ghodhbane-Gtari F."/>
            <person name="Gtari M."/>
            <person name="Morris K."/>
            <person name="Thomas K."/>
            <person name="Sen A."/>
            <person name="Tisa L.S."/>
        </authorList>
    </citation>
    <scope>NUCLEOTIDE SEQUENCE [LARGE SCALE GENOMIC DNA]</scope>
    <source>
        <strain evidence="10">CpI1-S</strain>
    </source>
</reference>
<dbReference type="InterPro" id="IPR013324">
    <property type="entry name" value="RNA_pol_sigma_r3/r4-like"/>
</dbReference>
<gene>
    <name evidence="9" type="ORF">FF36_00392</name>
</gene>
<evidence type="ECO:0000256" key="1">
    <source>
        <dbReference type="ARBA" id="ARBA00010641"/>
    </source>
</evidence>
<dbReference type="GO" id="GO:0006352">
    <property type="term" value="P:DNA-templated transcription initiation"/>
    <property type="evidence" value="ECO:0007669"/>
    <property type="project" value="InterPro"/>
</dbReference>
<dbReference type="SUPFAM" id="SSF88946">
    <property type="entry name" value="Sigma2 domain of RNA polymerase sigma factors"/>
    <property type="match status" value="1"/>
</dbReference>
<proteinExistence type="inferred from homology"/>